<dbReference type="InterPro" id="IPR049625">
    <property type="entry name" value="Glyco_transf_61_cat"/>
</dbReference>
<reference evidence="9" key="1">
    <citation type="submission" date="2006-10" db="EMBL/GenBank/DDBJ databases">
        <authorList>
            <person name="Amadeo P."/>
            <person name="Zhao Q."/>
            <person name="Wortman J."/>
            <person name="Fraser-Liggett C."/>
            <person name="Carlton J."/>
        </authorList>
    </citation>
    <scope>NUCLEOTIDE SEQUENCE</scope>
    <source>
        <strain evidence="9">G3</strain>
    </source>
</reference>
<dbReference type="EMBL" id="DS113855">
    <property type="protein sequence ID" value="EAX94479.1"/>
    <property type="molecule type" value="Genomic_DNA"/>
</dbReference>
<keyword evidence="3" id="KW-0808">Transferase</keyword>
<proteinExistence type="predicted"/>
<dbReference type="RefSeq" id="XP_001307409.1">
    <property type="nucleotide sequence ID" value="XM_001307408.1"/>
</dbReference>
<dbReference type="InterPro" id="IPR007657">
    <property type="entry name" value="Glycosyltransferase_61"/>
</dbReference>
<protein>
    <recommendedName>
        <fullName evidence="8">Glycosyltransferase 61 catalytic domain-containing protein</fullName>
    </recommendedName>
</protein>
<evidence type="ECO:0000256" key="3">
    <source>
        <dbReference type="ARBA" id="ARBA00022679"/>
    </source>
</evidence>
<dbReference type="GO" id="GO:0016757">
    <property type="term" value="F:glycosyltransferase activity"/>
    <property type="evidence" value="ECO:0000318"/>
    <property type="project" value="GO_Central"/>
</dbReference>
<keyword evidence="10" id="KW-1185">Reference proteome</keyword>
<sequence>MEKITSNQEIHYIQEKWGDCLEYVDEITIYNISFPDPTGHLFGFTENLEFSEYRLYENTFLIPKYPKPEYMQYMTQFKSKFAYYRNAYASHNGEFVVNNYRIRPLWDTAPPFARSGAGGRVVLECDKACVFGHGNTKNFGHFVIDYLSPLMLVPEEFFNDCVVVVSKDTNRFAEDFLRAIGVQKYISLEYDECVFAKRLCVSIEPRPHYGHFGPPIQMLHQRLSKFYNLYAVKPSKFVLLNRQGVRRISNIADIHSALKEKYPEYNWEIIKDNISPIEFYAKIFSSLRFCLTAQGSNMIKSIFMRPETTMVILGDSYVELSWMTFLSIPIYAVIYLHKAPHFSGEIHTEIPRCVKAVDAAVAMIKNGKWPAVEPNVTFIDYLDNFTVPKN</sequence>
<keyword evidence="4" id="KW-0812">Transmembrane</keyword>
<gene>
    <name evidence="9" type="ORF">TVAG_458100</name>
</gene>
<keyword evidence="2" id="KW-0328">Glycosyltransferase</keyword>
<organism evidence="9 10">
    <name type="scientific">Trichomonas vaginalis (strain ATCC PRA-98 / G3)</name>
    <dbReference type="NCBI Taxonomy" id="412133"/>
    <lineage>
        <taxon>Eukaryota</taxon>
        <taxon>Metamonada</taxon>
        <taxon>Parabasalia</taxon>
        <taxon>Trichomonadida</taxon>
        <taxon>Trichomonadidae</taxon>
        <taxon>Trichomonas</taxon>
    </lineage>
</organism>
<evidence type="ECO:0000259" key="8">
    <source>
        <dbReference type="Pfam" id="PF04577"/>
    </source>
</evidence>
<dbReference type="PANTHER" id="PTHR20961:SF38">
    <property type="entry name" value="PROTEIN O-LINKED-MANNOSE BETA-1,4-N-ACETYLGLUCOSAMINYLTRANSFERASE 2"/>
    <property type="match status" value="1"/>
</dbReference>
<feature type="domain" description="Glycosyltransferase 61 catalytic" evidence="8">
    <location>
        <begin position="139"/>
        <end position="311"/>
    </location>
</feature>
<dbReference type="PANTHER" id="PTHR20961">
    <property type="entry name" value="GLYCOSYLTRANSFERASE"/>
    <property type="match status" value="1"/>
</dbReference>
<comment type="subcellular location">
    <subcellularLocation>
        <location evidence="1">Membrane</location>
        <topology evidence="1">Single-pass membrane protein</topology>
    </subcellularLocation>
</comment>
<evidence type="ECO:0000256" key="6">
    <source>
        <dbReference type="ARBA" id="ARBA00023136"/>
    </source>
</evidence>
<reference evidence="9" key="2">
    <citation type="journal article" date="2007" name="Science">
        <title>Draft genome sequence of the sexually transmitted pathogen Trichomonas vaginalis.</title>
        <authorList>
            <person name="Carlton J.M."/>
            <person name="Hirt R.P."/>
            <person name="Silva J.C."/>
            <person name="Delcher A.L."/>
            <person name="Schatz M."/>
            <person name="Zhao Q."/>
            <person name="Wortman J.R."/>
            <person name="Bidwell S.L."/>
            <person name="Alsmark U.C.M."/>
            <person name="Besteiro S."/>
            <person name="Sicheritz-Ponten T."/>
            <person name="Noel C.J."/>
            <person name="Dacks J.B."/>
            <person name="Foster P.G."/>
            <person name="Simillion C."/>
            <person name="Van de Peer Y."/>
            <person name="Miranda-Saavedra D."/>
            <person name="Barton G.J."/>
            <person name="Westrop G.D."/>
            <person name="Mueller S."/>
            <person name="Dessi D."/>
            <person name="Fiori P.L."/>
            <person name="Ren Q."/>
            <person name="Paulsen I."/>
            <person name="Zhang H."/>
            <person name="Bastida-Corcuera F.D."/>
            <person name="Simoes-Barbosa A."/>
            <person name="Brown M.T."/>
            <person name="Hayes R.D."/>
            <person name="Mukherjee M."/>
            <person name="Okumura C.Y."/>
            <person name="Schneider R."/>
            <person name="Smith A.J."/>
            <person name="Vanacova S."/>
            <person name="Villalvazo M."/>
            <person name="Haas B.J."/>
            <person name="Pertea M."/>
            <person name="Feldblyum T.V."/>
            <person name="Utterback T.R."/>
            <person name="Shu C.L."/>
            <person name="Osoegawa K."/>
            <person name="de Jong P.J."/>
            <person name="Hrdy I."/>
            <person name="Horvathova L."/>
            <person name="Zubacova Z."/>
            <person name="Dolezal P."/>
            <person name="Malik S.B."/>
            <person name="Logsdon J.M. Jr."/>
            <person name="Henze K."/>
            <person name="Gupta A."/>
            <person name="Wang C.C."/>
            <person name="Dunne R.L."/>
            <person name="Upcroft J.A."/>
            <person name="Upcroft P."/>
            <person name="White O."/>
            <person name="Salzberg S.L."/>
            <person name="Tang P."/>
            <person name="Chiu C.-H."/>
            <person name="Lee Y.-S."/>
            <person name="Embley T.M."/>
            <person name="Coombs G.H."/>
            <person name="Mottram J.C."/>
            <person name="Tachezy J."/>
            <person name="Fraser-Liggett C.M."/>
            <person name="Johnson P.J."/>
        </authorList>
    </citation>
    <scope>NUCLEOTIDE SEQUENCE [LARGE SCALE GENOMIC DNA]</scope>
    <source>
        <strain evidence="9">G3</strain>
    </source>
</reference>
<dbReference type="VEuPathDB" id="TrichDB:TVAGG3_0627840"/>
<dbReference type="AlphaFoldDB" id="A2FKU1"/>
<evidence type="ECO:0000313" key="10">
    <source>
        <dbReference type="Proteomes" id="UP000001542"/>
    </source>
</evidence>
<keyword evidence="6" id="KW-0472">Membrane</keyword>
<dbReference type="VEuPathDB" id="TrichDB:TVAG_458100"/>
<evidence type="ECO:0000256" key="1">
    <source>
        <dbReference type="ARBA" id="ARBA00004167"/>
    </source>
</evidence>
<evidence type="ECO:0000256" key="4">
    <source>
        <dbReference type="ARBA" id="ARBA00022692"/>
    </source>
</evidence>
<dbReference type="Proteomes" id="UP000001542">
    <property type="component" value="Unassembled WGS sequence"/>
</dbReference>
<evidence type="ECO:0000256" key="2">
    <source>
        <dbReference type="ARBA" id="ARBA00022676"/>
    </source>
</evidence>
<dbReference type="KEGG" id="tva:4752212"/>
<evidence type="ECO:0000313" key="9">
    <source>
        <dbReference type="EMBL" id="EAX94479.1"/>
    </source>
</evidence>
<name>A2FKU1_TRIV3</name>
<keyword evidence="7" id="KW-0325">Glycoprotein</keyword>
<dbReference type="GO" id="GO:0016020">
    <property type="term" value="C:membrane"/>
    <property type="evidence" value="ECO:0007669"/>
    <property type="project" value="UniProtKB-SubCell"/>
</dbReference>
<evidence type="ECO:0000256" key="7">
    <source>
        <dbReference type="ARBA" id="ARBA00023180"/>
    </source>
</evidence>
<accession>A2FKU1</accession>
<keyword evidence="5" id="KW-1133">Transmembrane helix</keyword>
<dbReference type="InParanoid" id="A2FKU1"/>
<dbReference type="Pfam" id="PF04577">
    <property type="entry name" value="Glyco_transf_61"/>
    <property type="match status" value="1"/>
</dbReference>
<evidence type="ECO:0000256" key="5">
    <source>
        <dbReference type="ARBA" id="ARBA00022989"/>
    </source>
</evidence>